<evidence type="ECO:0000313" key="1">
    <source>
        <dbReference type="EMBL" id="MDO4842892.1"/>
    </source>
</evidence>
<dbReference type="PANTHER" id="PTHR13932">
    <property type="entry name" value="COPROPORPHYRINIGEN III OXIDASE"/>
    <property type="match status" value="1"/>
</dbReference>
<name>A0AA43UBH2_9ACTN</name>
<dbReference type="PANTHER" id="PTHR13932:SF1">
    <property type="entry name" value="OXYGEN-INDEPENDENT COPROPORPHYRINOGEN-III OXIDASE-LIKE PROTEIN HEMZ"/>
    <property type="match status" value="1"/>
</dbReference>
<organism evidence="1 2">
    <name type="scientific">Phoenicibacter congonensis</name>
    <dbReference type="NCBI Taxonomy" id="1944646"/>
    <lineage>
        <taxon>Bacteria</taxon>
        <taxon>Bacillati</taxon>
        <taxon>Actinomycetota</taxon>
        <taxon>Coriobacteriia</taxon>
        <taxon>Eggerthellales</taxon>
        <taxon>Eggerthellaceae</taxon>
        <taxon>Phoenicibacter</taxon>
    </lineage>
</organism>
<accession>A0AA43UBH2</accession>
<dbReference type="InterPro" id="IPR034505">
    <property type="entry name" value="Coproporphyrinogen-III_oxidase"/>
</dbReference>
<keyword evidence="2" id="KW-1185">Reference proteome</keyword>
<protein>
    <recommendedName>
        <fullName evidence="3">Coproporphyrinogen dehydrogenase HemZ</fullName>
    </recommendedName>
</protein>
<reference evidence="1" key="1">
    <citation type="submission" date="2023-07" db="EMBL/GenBank/DDBJ databases">
        <title>Between Cages and Wild: Unraveling the Impact of Captivity on Animal Microbiomes and Antimicrobial Resistance.</title>
        <authorList>
            <person name="Schmartz G.P."/>
            <person name="Rehner J."/>
            <person name="Schuff M.J."/>
            <person name="Becker S.L."/>
            <person name="Kravczyk M."/>
            <person name="Gurevich A."/>
            <person name="Francke R."/>
            <person name="Mueller R."/>
            <person name="Keller V."/>
            <person name="Keller A."/>
        </authorList>
    </citation>
    <scope>NUCLEOTIDE SEQUENCE</scope>
    <source>
        <strain evidence="1">S12M_St_49</strain>
    </source>
</reference>
<gene>
    <name evidence="1" type="ORF">Q3982_09475</name>
</gene>
<dbReference type="SUPFAM" id="SSF102114">
    <property type="entry name" value="Radical SAM enzymes"/>
    <property type="match status" value="1"/>
</dbReference>
<dbReference type="EMBL" id="JAUMVS010000358">
    <property type="protein sequence ID" value="MDO4842892.1"/>
    <property type="molecule type" value="Genomic_DNA"/>
</dbReference>
<dbReference type="GO" id="GO:0006779">
    <property type="term" value="P:porphyrin-containing compound biosynthetic process"/>
    <property type="evidence" value="ECO:0007669"/>
    <property type="project" value="TreeGrafter"/>
</dbReference>
<evidence type="ECO:0000313" key="2">
    <source>
        <dbReference type="Proteomes" id="UP001168575"/>
    </source>
</evidence>
<dbReference type="GO" id="GO:0051539">
    <property type="term" value="F:4 iron, 4 sulfur cluster binding"/>
    <property type="evidence" value="ECO:0007669"/>
    <property type="project" value="TreeGrafter"/>
</dbReference>
<sequence>GFDNINCDVIAGLPYSTVDLFADTVRRLVALGADDITMHTLALKRSSGYYEEALNIDDRLTELSFGSAEAILHEAGYREYYMYRQKRAGGNLENKGYALPGKKSVYNILMMSDAATVISVGAGGITKLVADGGKTIKRVCNYKYPYEYIEKPAKTEENAAFIREFYSSRRN</sequence>
<evidence type="ECO:0008006" key="3">
    <source>
        <dbReference type="Google" id="ProtNLM"/>
    </source>
</evidence>
<dbReference type="GO" id="GO:0005737">
    <property type="term" value="C:cytoplasm"/>
    <property type="evidence" value="ECO:0007669"/>
    <property type="project" value="TreeGrafter"/>
</dbReference>
<dbReference type="Proteomes" id="UP001168575">
    <property type="component" value="Unassembled WGS sequence"/>
</dbReference>
<proteinExistence type="predicted"/>
<dbReference type="InterPro" id="IPR058240">
    <property type="entry name" value="rSAM_sf"/>
</dbReference>
<feature type="non-terminal residue" evidence="1">
    <location>
        <position position="1"/>
    </location>
</feature>
<comment type="caution">
    <text evidence="1">The sequence shown here is derived from an EMBL/GenBank/DDBJ whole genome shotgun (WGS) entry which is preliminary data.</text>
</comment>
<dbReference type="AlphaFoldDB" id="A0AA43UBH2"/>